<evidence type="ECO:0000313" key="5">
    <source>
        <dbReference type="Proteomes" id="UP001168380"/>
    </source>
</evidence>
<dbReference type="Gene3D" id="2.130.10.10">
    <property type="entry name" value="YVTN repeat-like/Quinoprotein amine dehydrogenase"/>
    <property type="match status" value="2"/>
</dbReference>
<evidence type="ECO:0000313" key="4">
    <source>
        <dbReference type="EMBL" id="MDO3382372.1"/>
    </source>
</evidence>
<dbReference type="Pfam" id="PF13229">
    <property type="entry name" value="Beta_helix"/>
    <property type="match status" value="2"/>
</dbReference>
<dbReference type="InterPro" id="IPR018391">
    <property type="entry name" value="PQQ_b-propeller_rpt"/>
</dbReference>
<dbReference type="Gene3D" id="2.60.40.4070">
    <property type="match status" value="1"/>
</dbReference>
<organism evidence="4 5">
    <name type="scientific">Gilvimarinus algae</name>
    <dbReference type="NCBI Taxonomy" id="3058037"/>
    <lineage>
        <taxon>Bacteria</taxon>
        <taxon>Pseudomonadati</taxon>
        <taxon>Pseudomonadota</taxon>
        <taxon>Gammaproteobacteria</taxon>
        <taxon>Cellvibrionales</taxon>
        <taxon>Cellvibrionaceae</taxon>
        <taxon>Gilvimarinus</taxon>
    </lineage>
</organism>
<dbReference type="PANTHER" id="PTHR44394">
    <property type="entry name" value="BETA-ALANINE-ACTIVATING ENZYME"/>
    <property type="match status" value="1"/>
</dbReference>
<dbReference type="SUPFAM" id="SSF50969">
    <property type="entry name" value="YVTN repeat-like/Quinoprotein amine dehydrogenase"/>
    <property type="match status" value="1"/>
</dbReference>
<evidence type="ECO:0000256" key="1">
    <source>
        <dbReference type="SAM" id="Phobius"/>
    </source>
</evidence>
<feature type="domain" description="Pyrrolo-quinoline quinone repeat" evidence="3">
    <location>
        <begin position="39"/>
        <end position="175"/>
    </location>
</feature>
<keyword evidence="1" id="KW-1133">Transmembrane helix</keyword>
<accession>A0ABT8TE26</accession>
<dbReference type="SUPFAM" id="SSF51126">
    <property type="entry name" value="Pectin lyase-like"/>
    <property type="match status" value="3"/>
</dbReference>
<dbReference type="InterPro" id="IPR052091">
    <property type="entry name" value="Beta-ala_Activ/Resist"/>
</dbReference>
<dbReference type="InterPro" id="IPR002372">
    <property type="entry name" value="PQQ_rpt_dom"/>
</dbReference>
<dbReference type="InterPro" id="IPR015943">
    <property type="entry name" value="WD40/YVTN_repeat-like_dom_sf"/>
</dbReference>
<dbReference type="SUPFAM" id="SSF50998">
    <property type="entry name" value="Quinoprotein alcohol dehydrogenase-like"/>
    <property type="match status" value="1"/>
</dbReference>
<keyword evidence="1" id="KW-0472">Membrane</keyword>
<sequence length="2255" mass="240322">MIANSVRENVIGLVVKRHLIKFQQWLILMLVFLASTVFSAPGDLLWSEGNGGNIGSSVAYSSDNNHIFVGSADGRVYAYDVSTHAELWSAETASYIGSTPAISEDQLRVYVASYDGAIYALNSSDGAIIWRYETGASVMASVAQGADGSVYVGSTDGFFYALDGLSGQLQWRFNVGAEVGFSAAITYNNIILVPTKSGKLYALDPVALSQNPLSPAQWVFEATGGVASPVIGTDGTIYVGAFDHKLYAIDPSNGLAIWELGLGGRLASSPAIASDGTLYLANYDTGELLSVSPESGQLNWSIVLGAASEAIYASPAIGQDGRVYVGAFDSALYAVDPSLYSSEAPSAMVSKLHQAESPLVASPFIAEGGGLYLSAQNSGLIVIETEALGLADSAWPMAGLNAERTRRQSVHQLVSSIPALPAGQALPPGITADARLQAGAEYIIDSDVTVAAGAQLLVEAGVTLLFTDNYELIIEGELNVHGQEEQLVVFTSGEAAPRKNDWKGIYVAPGGIANIHYALIEYANNGIEFNGSNGGVYHSEVRSNQLYGIYIQSDSSLDFRPTPVIQDSHIHSNSTGIHIRGDHNLSIDPSPTITGNRIQNNSSKDLSATNYKGSWNTVIDARGNWWGTADAGGIAASISDVTDSVSWLTAGYSAPTVDFSGYLTEEFGNATHLESIFGVISGDITLEGGDYVLQSNLYIPSGSRLVLSQGVKLQVAGNFTILVEGELEGLGSLGSEVVINSDEETQKERLWVGVEVREGGSAKFDYSIIESARFGVNFIGSGGYFRNSLAQNNDRAIRVESVSGSGYTPEPQILNSTIVNNRIAFYIYGDGEAQTDSRPIIQNNSILDNTSTFFTAFYENPESVFLNAKYNWWGSGDVGDIANHIGGFNYGVNGVNSVAVNYGHYLNDEGGTPSEIKPLLGVMQEDATLNAGDTYELLSDFVVPHGTTLTIPQGVSIIVSGDFEIVVKGNLVVEGTEFEPVSIISDEDLTNRSEVNKRDLWEGITVYPGGSADIRFANIRSAVNGVHFDGSTGQVLNSKISYSSSAIYVASNANSTLRPTPFISGNDIFSNKIAIKIQGRSNSNTDPLPVVNANNFYQNTLYNYWAEGFANSAAVALDAQGNYWGNRLYNNTENSIYHFVDRPAETLPFVDYSNELDGYDGTPIVGSFLSGPVTGNTVINSGAEYTLSSDLYLMEGATLTIESGVKLLFERDVKFHVSGNLNVQGALDNPVLFSTAHPAFEAADRWGGIHVTGSGHADISNAVIEYAEISGVYFSGSDDQSPTGTISESVIRNNARGVQLQGVSINLTGNTFSENSIAVYLSPESGVSHVVAPTIVANNFISNETAIFALNNSSLNPDPLPVINGNSFVGNDTHINASNYKHAATSVINAKGNWWGSLSASDISARISDYSDSVMLKGVVDYSDFLDGPAGNPVFGNYLVGRLESDLVLAEGESYTLLSSLHVPVGLTLTLEAGAELIFSEDMELLIEGALVAFGSEVAPIKLHALDSLESGFWGGIQAKSGSSIDLDWLEVVGAATPIAAESPALLSITNSHFQDFTSYGLYVINTSSGNIANNSIVKVGDFPRSSPACIYINESTITFQDNDVICESNAIEIRGADSAPIITGNTITSSNYAFNIYGASNDWPTPIVQGNNISAGASGAIRLFGSWNSANVVIDMTDNWWGSASPDFNELIAGDIGLVDTSSPRTEAEGSFLTSPLVVSCLRAGVQINPCRYISPANSDGIQDSISWVGNLSEVVSWQVNIYSSAGVLIDAITDTSDSLAAQWTGGTNLDGRYSWGLVVNGVKQAAGYVEIDSLTPEATIQTPASGSVAPVDEHSIVITGNVLDSNISSYSLDYRVIGDQGNWNNISSGESNLASAVLGVWQVSSADTSKTTPPIGTYEIRLIVTDLAGNSQITISPIIFDYAVLTDVNHTPNVLTIGNEETLSVNFALSAPATVTLSIYSELDRVLIKEVSQEYAAATPAGQQDTLTWDAKNDQGDYVKPEAYEYILTATSSMGSFVYDPEKGTSIVSYHSTHSTNNDSDLYPEKNIPLISTVEVKYSSARFALGIRWASSPSSYEPVIDNILLPVGVHDIEWNGRSGLDQLVKGSFQTLITDPVALAPNSVIVKQPKDILPASTSPDTAIKSNPYKVTQSYDQVSTIAYSLNQDSFVTVQILPPGETNPNANNVVTLLDRVLQSATSGGDRIDHEVQWKGYEGDSNKMHMVGEGAYTFRIEIETQVLGTKDVYLGVLKLLY</sequence>
<dbReference type="RefSeq" id="WP_302712594.1">
    <property type="nucleotide sequence ID" value="NZ_JAULRT010000052.1"/>
</dbReference>
<protein>
    <submittedName>
        <fullName evidence="4">PQQ-binding-like beta-propeller repeat protein</fullName>
    </submittedName>
</protein>
<name>A0ABT8TE26_9GAMM</name>
<evidence type="ECO:0000259" key="3">
    <source>
        <dbReference type="Pfam" id="PF13360"/>
    </source>
</evidence>
<feature type="domain" description="Right handed beta helix" evidence="2">
    <location>
        <begin position="1514"/>
        <end position="1653"/>
    </location>
</feature>
<gene>
    <name evidence="4" type="ORF">QWI16_09305</name>
</gene>
<comment type="caution">
    <text evidence="4">The sequence shown here is derived from an EMBL/GenBank/DDBJ whole genome shotgun (WGS) entry which is preliminary data.</text>
</comment>
<dbReference type="InterPro" id="IPR006626">
    <property type="entry name" value="PbH1"/>
</dbReference>
<feature type="transmembrane region" description="Helical" evidence="1">
    <location>
        <begin position="25"/>
        <end position="46"/>
    </location>
</feature>
<dbReference type="InterPro" id="IPR011044">
    <property type="entry name" value="Quino_amine_DH_bsu"/>
</dbReference>
<dbReference type="InterPro" id="IPR011047">
    <property type="entry name" value="Quinoprotein_ADH-like_sf"/>
</dbReference>
<dbReference type="PANTHER" id="PTHR44394:SF1">
    <property type="entry name" value="BETA-ALANINE-ACTIVATING ENZYME"/>
    <property type="match status" value="1"/>
</dbReference>
<dbReference type="InterPro" id="IPR039448">
    <property type="entry name" value="Beta_helix"/>
</dbReference>
<dbReference type="Pfam" id="PF13360">
    <property type="entry name" value="PQQ_2"/>
    <property type="match status" value="2"/>
</dbReference>
<dbReference type="SMART" id="SM00564">
    <property type="entry name" value="PQQ"/>
    <property type="match status" value="7"/>
</dbReference>
<dbReference type="Gene3D" id="2.160.20.10">
    <property type="entry name" value="Single-stranded right-handed beta-helix, Pectin lyase-like"/>
    <property type="match status" value="1"/>
</dbReference>
<keyword evidence="5" id="KW-1185">Reference proteome</keyword>
<reference evidence="4" key="1">
    <citation type="submission" date="2023-07" db="EMBL/GenBank/DDBJ databases">
        <title>Gilvimarinus algae sp. nov., isolated from the surface of Kelp.</title>
        <authorList>
            <person name="Sun Y.Y."/>
            <person name="Gong Y."/>
            <person name="Du Z.J."/>
        </authorList>
    </citation>
    <scope>NUCLEOTIDE SEQUENCE</scope>
    <source>
        <strain evidence="4">SDUM040014</strain>
    </source>
</reference>
<dbReference type="InterPro" id="IPR012334">
    <property type="entry name" value="Pectin_lyas_fold"/>
</dbReference>
<dbReference type="Proteomes" id="UP001168380">
    <property type="component" value="Unassembled WGS sequence"/>
</dbReference>
<feature type="domain" description="Pyrrolo-quinoline quinone repeat" evidence="3">
    <location>
        <begin position="218"/>
        <end position="336"/>
    </location>
</feature>
<dbReference type="EMBL" id="JAULRT010000052">
    <property type="protein sequence ID" value="MDO3382372.1"/>
    <property type="molecule type" value="Genomic_DNA"/>
</dbReference>
<dbReference type="SMART" id="SM00710">
    <property type="entry name" value="PbH1"/>
    <property type="match status" value="14"/>
</dbReference>
<keyword evidence="1" id="KW-0812">Transmembrane</keyword>
<evidence type="ECO:0000259" key="2">
    <source>
        <dbReference type="Pfam" id="PF13229"/>
    </source>
</evidence>
<feature type="domain" description="Right handed beta helix" evidence="2">
    <location>
        <begin position="1247"/>
        <end position="1382"/>
    </location>
</feature>
<dbReference type="InterPro" id="IPR011050">
    <property type="entry name" value="Pectin_lyase_fold/virulence"/>
</dbReference>
<proteinExistence type="predicted"/>